<reference evidence="2" key="1">
    <citation type="submission" date="2021-02" db="EMBL/GenBank/DDBJ databases">
        <authorList>
            <person name="Dougan E. K."/>
            <person name="Rhodes N."/>
            <person name="Thang M."/>
            <person name="Chan C."/>
        </authorList>
    </citation>
    <scope>NUCLEOTIDE SEQUENCE</scope>
</reference>
<dbReference type="AlphaFoldDB" id="A0A813GVK3"/>
<gene>
    <name evidence="2" type="ORF">PGLA1383_LOCUS44207</name>
</gene>
<evidence type="ECO:0000256" key="1">
    <source>
        <dbReference type="SAM" id="MobiDB-lite"/>
    </source>
</evidence>
<protein>
    <submittedName>
        <fullName evidence="2">Uncharacterized protein</fullName>
    </submittedName>
</protein>
<sequence>PDVGERLQLKYQEMVSIYGAIEILFVRTPPDALREQIVPQLGGGSKPSRDLLLLVRRQTSPPSIDRVEESTKRRWRLRVYAAFSAAFCATQSQETLYTSMLMKEARWEDLVQLWEPSPPDLTSLSPVTDFQEFPRPGYSFSFLAAPPPGARGRPRRPGGSGAAAPGEEATLLGGGLWAATPAFAGATFATMGVEASLRGGGLLQKAAMSRAAGTLSMALPAAQRRRLAAATATGGTAASQAMSIIAASGDGLGEVWPGLPGESDAAAVRLQAALAGRALKTDSAGGLVIAIDYLEQDPNLFPEGPSEDSAQALLLVMLRTADVMHERFGVNSNPPSPPGWLPPMLAVAEQEGSNFRLRLLLLRLMVLRRDQLQPLLYGRNPRIFDFVIRTVLDTRFGASKRFHYLLRDAVEWLVAPKLGAEEEKQQARKMVEACRGDAEQLLHHLQEVAPAKLTYWQKIHISLIRMFVVHHSRPSSQLKPKMETLVKQMKSMAPHALILQQ</sequence>
<evidence type="ECO:0000313" key="2">
    <source>
        <dbReference type="EMBL" id="CAE8627435.1"/>
    </source>
</evidence>
<feature type="region of interest" description="Disordered" evidence="1">
    <location>
        <begin position="147"/>
        <end position="166"/>
    </location>
</feature>
<organism evidence="2 3">
    <name type="scientific">Polarella glacialis</name>
    <name type="common">Dinoflagellate</name>
    <dbReference type="NCBI Taxonomy" id="89957"/>
    <lineage>
        <taxon>Eukaryota</taxon>
        <taxon>Sar</taxon>
        <taxon>Alveolata</taxon>
        <taxon>Dinophyceae</taxon>
        <taxon>Suessiales</taxon>
        <taxon>Suessiaceae</taxon>
        <taxon>Polarella</taxon>
    </lineage>
</organism>
<proteinExistence type="predicted"/>
<feature type="non-terminal residue" evidence="2">
    <location>
        <position position="1"/>
    </location>
</feature>
<keyword evidence="3" id="KW-1185">Reference proteome</keyword>
<dbReference type="OrthoDB" id="452918at2759"/>
<name>A0A813GVK3_POLGL</name>
<dbReference type="EMBL" id="CAJNNV010029184">
    <property type="protein sequence ID" value="CAE8627435.1"/>
    <property type="molecule type" value="Genomic_DNA"/>
</dbReference>
<evidence type="ECO:0000313" key="3">
    <source>
        <dbReference type="Proteomes" id="UP000654075"/>
    </source>
</evidence>
<accession>A0A813GVK3</accession>
<comment type="caution">
    <text evidence="2">The sequence shown here is derived from an EMBL/GenBank/DDBJ whole genome shotgun (WGS) entry which is preliminary data.</text>
</comment>
<dbReference type="Proteomes" id="UP000654075">
    <property type="component" value="Unassembled WGS sequence"/>
</dbReference>
<feature type="non-terminal residue" evidence="2">
    <location>
        <position position="501"/>
    </location>
</feature>